<evidence type="ECO:0000256" key="1">
    <source>
        <dbReference type="SAM" id="Phobius"/>
    </source>
</evidence>
<feature type="transmembrane region" description="Helical" evidence="1">
    <location>
        <begin position="95"/>
        <end position="113"/>
    </location>
</feature>
<comment type="caution">
    <text evidence="2">The sequence shown here is derived from an EMBL/GenBank/DDBJ whole genome shotgun (WGS) entry which is preliminary data.</text>
</comment>
<feature type="transmembrane region" description="Helical" evidence="1">
    <location>
        <begin position="5"/>
        <end position="25"/>
    </location>
</feature>
<accession>A0A9X3RAJ8</accession>
<dbReference type="AlphaFoldDB" id="A0A9X3RAJ8"/>
<dbReference type="Proteomes" id="UP001152172">
    <property type="component" value="Unassembled WGS sequence"/>
</dbReference>
<sequence length="133" mass="15510">MFNVAYTFAISVVYLLIRLIVISKFDIENEFFFIIGTISVIALYFLKELPLLFFSIKKSFNQRIIAYLLSAVITTLLYTKFYINFSELEATLFKEVLLLSLELHIVAVILYYLPVEIYKSIGRKPLIPHKKTV</sequence>
<keyword evidence="1" id="KW-1133">Transmembrane helix</keyword>
<feature type="transmembrane region" description="Helical" evidence="1">
    <location>
        <begin position="64"/>
        <end position="83"/>
    </location>
</feature>
<keyword evidence="1" id="KW-0472">Membrane</keyword>
<keyword evidence="3" id="KW-1185">Reference proteome</keyword>
<dbReference type="EMBL" id="JAMKBI010000004">
    <property type="protein sequence ID" value="MCZ8533132.1"/>
    <property type="molecule type" value="Genomic_DNA"/>
</dbReference>
<gene>
    <name evidence="2" type="ORF">M9R61_07170</name>
</gene>
<protein>
    <recommendedName>
        <fullName evidence="4">Regulatory protein YrvL</fullName>
    </recommendedName>
</protein>
<organism evidence="2 3">
    <name type="scientific">Psychrobacillus psychrodurans</name>
    <dbReference type="NCBI Taxonomy" id="126157"/>
    <lineage>
        <taxon>Bacteria</taxon>
        <taxon>Bacillati</taxon>
        <taxon>Bacillota</taxon>
        <taxon>Bacilli</taxon>
        <taxon>Bacillales</taxon>
        <taxon>Bacillaceae</taxon>
        <taxon>Psychrobacillus</taxon>
    </lineage>
</organism>
<evidence type="ECO:0000313" key="2">
    <source>
        <dbReference type="EMBL" id="MCZ8533132.1"/>
    </source>
</evidence>
<evidence type="ECO:0008006" key="4">
    <source>
        <dbReference type="Google" id="ProtNLM"/>
    </source>
</evidence>
<proteinExistence type="predicted"/>
<dbReference type="RefSeq" id="WP_269921571.1">
    <property type="nucleotide sequence ID" value="NZ_JAMKBI010000004.1"/>
</dbReference>
<name>A0A9X3RAJ8_9BACI</name>
<feature type="transmembrane region" description="Helical" evidence="1">
    <location>
        <begin position="31"/>
        <end position="52"/>
    </location>
</feature>
<evidence type="ECO:0000313" key="3">
    <source>
        <dbReference type="Proteomes" id="UP001152172"/>
    </source>
</evidence>
<reference evidence="2" key="1">
    <citation type="submission" date="2022-05" db="EMBL/GenBank/DDBJ databases">
        <authorList>
            <person name="Colautti A."/>
            <person name="Iacumin L."/>
        </authorList>
    </citation>
    <scope>NUCLEOTIDE SEQUENCE</scope>
    <source>
        <strain evidence="2">DSM 30747</strain>
    </source>
</reference>
<keyword evidence="1" id="KW-0812">Transmembrane</keyword>